<keyword evidence="1" id="KW-0001">2Fe-2S</keyword>
<reference evidence="6" key="1">
    <citation type="submission" date="2020-01" db="EMBL/GenBank/DDBJ databases">
        <authorList>
            <person name="Rat A."/>
        </authorList>
    </citation>
    <scope>NUCLEOTIDE SEQUENCE</scope>
    <source>
        <strain evidence="6">LMG 28251</strain>
    </source>
</reference>
<dbReference type="InterPro" id="IPR036922">
    <property type="entry name" value="Rieske_2Fe-2S_sf"/>
</dbReference>
<organism evidence="6 7">
    <name type="scientific">Plastoroseomonas arctica</name>
    <dbReference type="NCBI Taxonomy" id="1509237"/>
    <lineage>
        <taxon>Bacteria</taxon>
        <taxon>Pseudomonadati</taxon>
        <taxon>Pseudomonadota</taxon>
        <taxon>Alphaproteobacteria</taxon>
        <taxon>Acetobacterales</taxon>
        <taxon>Acetobacteraceae</taxon>
        <taxon>Plastoroseomonas</taxon>
    </lineage>
</organism>
<protein>
    <submittedName>
        <fullName evidence="6">Rieske 2Fe-2S domain-containing protein</fullName>
    </submittedName>
</protein>
<evidence type="ECO:0000256" key="1">
    <source>
        <dbReference type="ARBA" id="ARBA00022714"/>
    </source>
</evidence>
<dbReference type="AlphaFoldDB" id="A0AAF1KIE1"/>
<evidence type="ECO:0000259" key="5">
    <source>
        <dbReference type="PROSITE" id="PS51296"/>
    </source>
</evidence>
<dbReference type="PANTHER" id="PTHR21496:SF23">
    <property type="entry name" value="3-PHENYLPROPIONATE_CINNAMIC ACID DIOXYGENASE FERREDOXIN SUBUNIT"/>
    <property type="match status" value="1"/>
</dbReference>
<evidence type="ECO:0000313" key="7">
    <source>
        <dbReference type="Proteomes" id="UP001196068"/>
    </source>
</evidence>
<name>A0AAF1KIE1_9PROT</name>
<dbReference type="SUPFAM" id="SSF50022">
    <property type="entry name" value="ISP domain"/>
    <property type="match status" value="1"/>
</dbReference>
<dbReference type="EMBL" id="JAAEDH010000002">
    <property type="protein sequence ID" value="MBR0654240.1"/>
    <property type="molecule type" value="Genomic_DNA"/>
</dbReference>
<gene>
    <name evidence="6" type="ORF">GXW79_04010</name>
</gene>
<evidence type="ECO:0000256" key="4">
    <source>
        <dbReference type="ARBA" id="ARBA00023014"/>
    </source>
</evidence>
<comment type="caution">
    <text evidence="6">The sequence shown here is derived from an EMBL/GenBank/DDBJ whole genome shotgun (WGS) entry which is preliminary data.</text>
</comment>
<evidence type="ECO:0000256" key="2">
    <source>
        <dbReference type="ARBA" id="ARBA00022723"/>
    </source>
</evidence>
<dbReference type="Pfam" id="PF00355">
    <property type="entry name" value="Rieske"/>
    <property type="match status" value="1"/>
</dbReference>
<reference evidence="6" key="2">
    <citation type="journal article" date="2021" name="Syst. Appl. Microbiol.">
        <title>Roseomonas hellenica sp. nov., isolated from roots of wild-growing Alkanna tinctoria.</title>
        <authorList>
            <person name="Rat A."/>
            <person name="Naranjo H.D."/>
            <person name="Lebbe L."/>
            <person name="Cnockaert M."/>
            <person name="Krigas N."/>
            <person name="Grigoriadou K."/>
            <person name="Maloupa E."/>
            <person name="Willems A."/>
        </authorList>
    </citation>
    <scope>NUCLEOTIDE SEQUENCE</scope>
    <source>
        <strain evidence="6">LMG 28251</strain>
    </source>
</reference>
<dbReference type="Gene3D" id="2.102.10.10">
    <property type="entry name" value="Rieske [2Fe-2S] iron-sulphur domain"/>
    <property type="match status" value="1"/>
</dbReference>
<keyword evidence="2" id="KW-0479">Metal-binding</keyword>
<keyword evidence="3" id="KW-0408">Iron</keyword>
<sequence length="177" mass="19135">MGLPRAGRRAAWRCCTGVAARQRQIRPCRLLAKPPRPTQASPAAPKTRRCGGYCVKDVFVGLDAEIPEGGRKVVVAEGVEIGVFRVDGGLLAWRNECPHQGGPVCQGRIMPGVEERLDGERKSLGIHYKAGSLVVVCPWHGYEFDIHTGAHEGLSSIRLAPHPVSVRNGEVFVGIRG</sequence>
<feature type="domain" description="Rieske" evidence="5">
    <location>
        <begin position="58"/>
        <end position="173"/>
    </location>
</feature>
<dbReference type="PANTHER" id="PTHR21496">
    <property type="entry name" value="FERREDOXIN-RELATED"/>
    <property type="match status" value="1"/>
</dbReference>
<dbReference type="InterPro" id="IPR017941">
    <property type="entry name" value="Rieske_2Fe-2S"/>
</dbReference>
<dbReference type="CDD" id="cd03467">
    <property type="entry name" value="Rieske"/>
    <property type="match status" value="1"/>
</dbReference>
<keyword evidence="4" id="KW-0411">Iron-sulfur</keyword>
<dbReference type="Proteomes" id="UP001196068">
    <property type="component" value="Unassembled WGS sequence"/>
</dbReference>
<evidence type="ECO:0000313" key="6">
    <source>
        <dbReference type="EMBL" id="MBR0654240.1"/>
    </source>
</evidence>
<dbReference type="GO" id="GO:0046872">
    <property type="term" value="F:metal ion binding"/>
    <property type="evidence" value="ECO:0007669"/>
    <property type="project" value="UniProtKB-KW"/>
</dbReference>
<evidence type="ECO:0000256" key="3">
    <source>
        <dbReference type="ARBA" id="ARBA00023004"/>
    </source>
</evidence>
<dbReference type="PROSITE" id="PS51296">
    <property type="entry name" value="RIESKE"/>
    <property type="match status" value="1"/>
</dbReference>
<keyword evidence="7" id="KW-1185">Reference proteome</keyword>
<accession>A0AAF1KIE1</accession>
<dbReference type="GO" id="GO:0051537">
    <property type="term" value="F:2 iron, 2 sulfur cluster binding"/>
    <property type="evidence" value="ECO:0007669"/>
    <property type="project" value="UniProtKB-KW"/>
</dbReference>
<proteinExistence type="predicted"/>